<dbReference type="Proteomes" id="UP001196413">
    <property type="component" value="Unassembled WGS sequence"/>
</dbReference>
<name>A0AAD5LTR1_PARTN</name>
<reference evidence="2" key="1">
    <citation type="submission" date="2021-06" db="EMBL/GenBank/DDBJ databases">
        <title>Parelaphostrongylus tenuis whole genome reference sequence.</title>
        <authorList>
            <person name="Garwood T.J."/>
            <person name="Larsen P.A."/>
            <person name="Fountain-Jones N.M."/>
            <person name="Garbe J.R."/>
            <person name="Macchietto M.G."/>
            <person name="Kania S.A."/>
            <person name="Gerhold R.W."/>
            <person name="Richards J.E."/>
            <person name="Wolf T.M."/>
        </authorList>
    </citation>
    <scope>NUCLEOTIDE SEQUENCE</scope>
    <source>
        <strain evidence="2">MNPRO001-30</strain>
        <tissue evidence="2">Meninges</tissue>
    </source>
</reference>
<organism evidence="2 3">
    <name type="scientific">Parelaphostrongylus tenuis</name>
    <name type="common">Meningeal worm</name>
    <dbReference type="NCBI Taxonomy" id="148309"/>
    <lineage>
        <taxon>Eukaryota</taxon>
        <taxon>Metazoa</taxon>
        <taxon>Ecdysozoa</taxon>
        <taxon>Nematoda</taxon>
        <taxon>Chromadorea</taxon>
        <taxon>Rhabditida</taxon>
        <taxon>Rhabditina</taxon>
        <taxon>Rhabditomorpha</taxon>
        <taxon>Strongyloidea</taxon>
        <taxon>Metastrongylidae</taxon>
        <taxon>Parelaphostrongylus</taxon>
    </lineage>
</organism>
<feature type="compositionally biased region" description="Low complexity" evidence="1">
    <location>
        <begin position="293"/>
        <end position="310"/>
    </location>
</feature>
<sequence>MTLCTAISIISGKERVIGEAIMRLFIIPWLMFGVTVKAQDAVVTPNHGQLLDTSLYQFIQRQNQINSAIMLNNALLANSLATVPANEHQIRLPNTLQFPFTYLPPLFHEFPQTLTTGPITGLDRLGIYDALSNVRSVDDMKYPLLHSQETAQQTTMTPTVQDTILPSIRHIIDSEKIHASFSGLDDDLTEVTDISLLTSPLSMQVTNIPFTQFAESKTKIEGETSINSHKEIKDERDESKENVYNLLKTLNLTDEESKDIVSRVEKIVREELVKKLSEVQLSDHTNPPDVSEESSTLVSTTDATTQVTSTEEMKKTDNHATTPLSHSTPEKQLLLIVPKKKKHSEIKHHPRRISNKNTEMRRQRDECVPISILCVEKSNCGEHYKSKEQLGTKGRVIYKQKQRRGSEGDNEPSYSSQLRHRVILLT</sequence>
<dbReference type="EMBL" id="JAHQIW010000166">
    <property type="protein sequence ID" value="KAJ1346410.1"/>
    <property type="molecule type" value="Genomic_DNA"/>
</dbReference>
<evidence type="ECO:0000313" key="3">
    <source>
        <dbReference type="Proteomes" id="UP001196413"/>
    </source>
</evidence>
<gene>
    <name evidence="2" type="ORF">KIN20_001188</name>
</gene>
<protein>
    <submittedName>
        <fullName evidence="2">Uncharacterized protein</fullName>
    </submittedName>
</protein>
<proteinExistence type="predicted"/>
<comment type="caution">
    <text evidence="2">The sequence shown here is derived from an EMBL/GenBank/DDBJ whole genome shotgun (WGS) entry which is preliminary data.</text>
</comment>
<keyword evidence="3" id="KW-1185">Reference proteome</keyword>
<evidence type="ECO:0000256" key="1">
    <source>
        <dbReference type="SAM" id="MobiDB-lite"/>
    </source>
</evidence>
<accession>A0AAD5LTR1</accession>
<dbReference type="AlphaFoldDB" id="A0AAD5LTR1"/>
<evidence type="ECO:0000313" key="2">
    <source>
        <dbReference type="EMBL" id="KAJ1346410.1"/>
    </source>
</evidence>
<feature type="region of interest" description="Disordered" evidence="1">
    <location>
        <begin position="279"/>
        <end position="331"/>
    </location>
</feature>